<evidence type="ECO:0000256" key="4">
    <source>
        <dbReference type="ARBA" id="ARBA00022807"/>
    </source>
</evidence>
<feature type="domain" description="NlpC/P60" evidence="7">
    <location>
        <begin position="57"/>
        <end position="176"/>
    </location>
</feature>
<keyword evidence="9" id="KW-1185">Reference proteome</keyword>
<evidence type="ECO:0000256" key="5">
    <source>
        <dbReference type="SAM" id="MobiDB-lite"/>
    </source>
</evidence>
<dbReference type="GO" id="GO:0008234">
    <property type="term" value="F:cysteine-type peptidase activity"/>
    <property type="evidence" value="ECO:0007669"/>
    <property type="project" value="UniProtKB-KW"/>
</dbReference>
<dbReference type="InterPro" id="IPR051794">
    <property type="entry name" value="PG_Endopeptidase_C40"/>
</dbReference>
<dbReference type="Pfam" id="PF00877">
    <property type="entry name" value="NLPC_P60"/>
    <property type="match status" value="1"/>
</dbReference>
<evidence type="ECO:0000259" key="7">
    <source>
        <dbReference type="PROSITE" id="PS51935"/>
    </source>
</evidence>
<feature type="chain" id="PRO_5031061944" evidence="6">
    <location>
        <begin position="23"/>
        <end position="180"/>
    </location>
</feature>
<gene>
    <name evidence="8" type="ORF">FHS12_001159</name>
</gene>
<dbReference type="AlphaFoldDB" id="A0A7W5F7Q0"/>
<keyword evidence="2" id="KW-0645">Protease</keyword>
<comment type="similarity">
    <text evidence="1">Belongs to the peptidase C40 family.</text>
</comment>
<comment type="caution">
    <text evidence="8">The sequence shown here is derived from an EMBL/GenBank/DDBJ whole genome shotgun (WGS) entry which is preliminary data.</text>
</comment>
<keyword evidence="3 8" id="KW-0378">Hydrolase</keyword>
<evidence type="ECO:0000256" key="1">
    <source>
        <dbReference type="ARBA" id="ARBA00007074"/>
    </source>
</evidence>
<evidence type="ECO:0000256" key="3">
    <source>
        <dbReference type="ARBA" id="ARBA00022801"/>
    </source>
</evidence>
<dbReference type="RefSeq" id="WP_183543108.1">
    <property type="nucleotide sequence ID" value="NZ_JACHXG010000002.1"/>
</dbReference>
<dbReference type="SUPFAM" id="SSF54001">
    <property type="entry name" value="Cysteine proteinases"/>
    <property type="match status" value="1"/>
</dbReference>
<dbReference type="PANTHER" id="PTHR47359:SF3">
    <property type="entry name" value="NLP_P60 DOMAIN-CONTAINING PROTEIN-RELATED"/>
    <property type="match status" value="1"/>
</dbReference>
<name>A0A7W5F7Q0_9ACTN</name>
<feature type="signal peptide" evidence="6">
    <location>
        <begin position="1"/>
        <end position="22"/>
    </location>
</feature>
<dbReference type="InterPro" id="IPR038765">
    <property type="entry name" value="Papain-like_cys_pep_sf"/>
</dbReference>
<dbReference type="GO" id="GO:0006508">
    <property type="term" value="P:proteolysis"/>
    <property type="evidence" value="ECO:0007669"/>
    <property type="project" value="UniProtKB-KW"/>
</dbReference>
<feature type="compositionally biased region" description="Basic residues" evidence="5">
    <location>
        <begin position="51"/>
        <end position="65"/>
    </location>
</feature>
<accession>A0A7W5F7Q0</accession>
<keyword evidence="6" id="KW-0732">Signal</keyword>
<evidence type="ECO:0000313" key="9">
    <source>
        <dbReference type="Proteomes" id="UP000577707"/>
    </source>
</evidence>
<dbReference type="InterPro" id="IPR000064">
    <property type="entry name" value="NLP_P60_dom"/>
</dbReference>
<sequence length="180" mass="19588">MTALVVGIALLAVPTHSATATAPPGTSAQTGAHPASIIKTISATTATTEKKAKKKKKSRGIKALRRAKSRAGAPYSYGGDGPHSFDCSGLTQWVYKKLGRKLPHSSSGQVGHTFKVKKPRKGDLVFFYGSGGVYHVGIYAGKYDGRRWIWHAPRSGETVQKDPIWTDSHFIRRVKYSKKH</sequence>
<dbReference type="EMBL" id="JACHXG010000002">
    <property type="protein sequence ID" value="MBB3088226.1"/>
    <property type="molecule type" value="Genomic_DNA"/>
</dbReference>
<dbReference type="Gene3D" id="3.90.1720.10">
    <property type="entry name" value="endopeptidase domain like (from Nostoc punctiforme)"/>
    <property type="match status" value="1"/>
</dbReference>
<dbReference type="PANTHER" id="PTHR47359">
    <property type="entry name" value="PEPTIDOGLYCAN DL-ENDOPEPTIDASE CWLO"/>
    <property type="match status" value="1"/>
</dbReference>
<reference evidence="8 9" key="1">
    <citation type="submission" date="2020-08" db="EMBL/GenBank/DDBJ databases">
        <title>Genomic Encyclopedia of Type Strains, Phase III (KMG-III): the genomes of soil and plant-associated and newly described type strains.</title>
        <authorList>
            <person name="Whitman W."/>
        </authorList>
    </citation>
    <scope>NUCLEOTIDE SEQUENCE [LARGE SCALE GENOMIC DNA]</scope>
    <source>
        <strain evidence="8 9">CECT 3302</strain>
    </source>
</reference>
<organism evidence="8 9">
    <name type="scientific">Nocardioides albus</name>
    <dbReference type="NCBI Taxonomy" id="1841"/>
    <lineage>
        <taxon>Bacteria</taxon>
        <taxon>Bacillati</taxon>
        <taxon>Actinomycetota</taxon>
        <taxon>Actinomycetes</taxon>
        <taxon>Propionibacteriales</taxon>
        <taxon>Nocardioidaceae</taxon>
        <taxon>Nocardioides</taxon>
    </lineage>
</organism>
<feature type="region of interest" description="Disordered" evidence="5">
    <location>
        <begin position="46"/>
        <end position="65"/>
    </location>
</feature>
<dbReference type="Proteomes" id="UP000577707">
    <property type="component" value="Unassembled WGS sequence"/>
</dbReference>
<dbReference type="PROSITE" id="PS51935">
    <property type="entry name" value="NLPC_P60"/>
    <property type="match status" value="1"/>
</dbReference>
<keyword evidence="4" id="KW-0788">Thiol protease</keyword>
<evidence type="ECO:0000256" key="6">
    <source>
        <dbReference type="SAM" id="SignalP"/>
    </source>
</evidence>
<proteinExistence type="inferred from homology"/>
<evidence type="ECO:0000313" key="8">
    <source>
        <dbReference type="EMBL" id="MBB3088226.1"/>
    </source>
</evidence>
<evidence type="ECO:0000256" key="2">
    <source>
        <dbReference type="ARBA" id="ARBA00022670"/>
    </source>
</evidence>
<protein>
    <submittedName>
        <fullName evidence="8">Cell wall-associated NlpC family hydrolase</fullName>
    </submittedName>
</protein>